<protein>
    <recommendedName>
        <fullName evidence="5">HTH CENPB-type domain-containing protein</fullName>
    </recommendedName>
</protein>
<evidence type="ECO:0000313" key="6">
    <source>
        <dbReference type="EMBL" id="CAD7085959.1"/>
    </source>
</evidence>
<dbReference type="OrthoDB" id="8053516at2759"/>
<dbReference type="InterPro" id="IPR007889">
    <property type="entry name" value="HTH_Psq"/>
</dbReference>
<organism evidence="6 7">
    <name type="scientific">Hermetia illucens</name>
    <name type="common">Black soldier fly</name>
    <dbReference type="NCBI Taxonomy" id="343691"/>
    <lineage>
        <taxon>Eukaryota</taxon>
        <taxon>Metazoa</taxon>
        <taxon>Ecdysozoa</taxon>
        <taxon>Arthropoda</taxon>
        <taxon>Hexapoda</taxon>
        <taxon>Insecta</taxon>
        <taxon>Pterygota</taxon>
        <taxon>Neoptera</taxon>
        <taxon>Endopterygota</taxon>
        <taxon>Diptera</taxon>
        <taxon>Brachycera</taxon>
        <taxon>Stratiomyomorpha</taxon>
        <taxon>Stratiomyidae</taxon>
        <taxon>Hermetiinae</taxon>
        <taxon>Hermetia</taxon>
    </lineage>
</organism>
<dbReference type="SUPFAM" id="SSF46689">
    <property type="entry name" value="Homeodomain-like"/>
    <property type="match status" value="1"/>
</dbReference>
<dbReference type="Proteomes" id="UP000594454">
    <property type="component" value="Chromosome 3"/>
</dbReference>
<evidence type="ECO:0000256" key="3">
    <source>
        <dbReference type="ARBA" id="ARBA00023242"/>
    </source>
</evidence>
<name>A0A7R8US05_HERIL</name>
<dbReference type="Pfam" id="PF03221">
    <property type="entry name" value="HTH_Tnp_Tc5"/>
    <property type="match status" value="1"/>
</dbReference>
<evidence type="ECO:0000259" key="5">
    <source>
        <dbReference type="PROSITE" id="PS51253"/>
    </source>
</evidence>
<dbReference type="PROSITE" id="PS51253">
    <property type="entry name" value="HTH_CENPB"/>
    <property type="match status" value="1"/>
</dbReference>
<dbReference type="PANTHER" id="PTHR19303:SF73">
    <property type="entry name" value="PROTEIN PDC2"/>
    <property type="match status" value="1"/>
</dbReference>
<dbReference type="SMART" id="SM00674">
    <property type="entry name" value="CENPB"/>
    <property type="match status" value="1"/>
</dbReference>
<dbReference type="InterPro" id="IPR050863">
    <property type="entry name" value="CenT-Element_Derived"/>
</dbReference>
<dbReference type="GO" id="GO:0003677">
    <property type="term" value="F:DNA binding"/>
    <property type="evidence" value="ECO:0007669"/>
    <property type="project" value="UniProtKB-KW"/>
</dbReference>
<accession>A0A7R8US05</accession>
<reference evidence="6 7" key="1">
    <citation type="submission" date="2020-11" db="EMBL/GenBank/DDBJ databases">
        <authorList>
            <person name="Wallbank WR R."/>
            <person name="Pardo Diaz C."/>
            <person name="Kozak K."/>
            <person name="Martin S."/>
            <person name="Jiggins C."/>
            <person name="Moest M."/>
            <person name="Warren A I."/>
            <person name="Generalovic N T."/>
            <person name="Byers J.R.P. K."/>
            <person name="Montejo-Kovacevich G."/>
            <person name="Yen C E."/>
        </authorList>
    </citation>
    <scope>NUCLEOTIDE SEQUENCE [LARGE SCALE GENOMIC DNA]</scope>
</reference>
<keyword evidence="3" id="KW-0539">Nucleus</keyword>
<dbReference type="EMBL" id="LR899011">
    <property type="protein sequence ID" value="CAD7085959.1"/>
    <property type="molecule type" value="Genomic_DNA"/>
</dbReference>
<keyword evidence="2" id="KW-0238">DNA-binding</keyword>
<gene>
    <name evidence="6" type="ORF">HERILL_LOCUS8767</name>
</gene>
<dbReference type="Gene3D" id="1.10.10.60">
    <property type="entry name" value="Homeodomain-like"/>
    <property type="match status" value="1"/>
</dbReference>
<dbReference type="Pfam" id="PF04218">
    <property type="entry name" value="CENP-B_N"/>
    <property type="match status" value="1"/>
</dbReference>
<sequence length="256" mass="30146">MDRPRKTRRSFTLAEKLLVIQHYETQNRSCREIAEMFGCSFQTIQNIIRHKDEHLEDWANNTDPRRVRYRPNSRLRLLQFVTFEWVRRCRYYPMRITDQLIRQAGERAAYFLGISEPRKLTGSGWVQRFKDKFKLTNQDLMNTDRVEALTASSEDKQSLDVESIVAVMKDSYGNVVAHGRDVMRSQSQYIVPPKRRKLSEPESQTYSSPSSVSLDNTEDQDIETIDLTESLHSDDSDNEEGEDILMRINYESYRQC</sequence>
<dbReference type="InterPro" id="IPR006600">
    <property type="entry name" value="HTH_CenpB_DNA-bd_dom"/>
</dbReference>
<dbReference type="GO" id="GO:0005634">
    <property type="term" value="C:nucleus"/>
    <property type="evidence" value="ECO:0007669"/>
    <property type="project" value="UniProtKB-SubCell"/>
</dbReference>
<proteinExistence type="predicted"/>
<evidence type="ECO:0000313" key="7">
    <source>
        <dbReference type="Proteomes" id="UP000594454"/>
    </source>
</evidence>
<evidence type="ECO:0000256" key="4">
    <source>
        <dbReference type="SAM" id="MobiDB-lite"/>
    </source>
</evidence>
<dbReference type="InParanoid" id="A0A7R8US05"/>
<keyword evidence="7" id="KW-1185">Reference proteome</keyword>
<dbReference type="PANTHER" id="PTHR19303">
    <property type="entry name" value="TRANSPOSON"/>
    <property type="match status" value="1"/>
</dbReference>
<dbReference type="InterPro" id="IPR009057">
    <property type="entry name" value="Homeodomain-like_sf"/>
</dbReference>
<comment type="subcellular location">
    <subcellularLocation>
        <location evidence="1">Nucleus</location>
    </subcellularLocation>
</comment>
<dbReference type="AlphaFoldDB" id="A0A7R8US05"/>
<evidence type="ECO:0000256" key="2">
    <source>
        <dbReference type="ARBA" id="ARBA00023125"/>
    </source>
</evidence>
<feature type="compositionally biased region" description="Polar residues" evidence="4">
    <location>
        <begin position="201"/>
        <end position="215"/>
    </location>
</feature>
<feature type="domain" description="HTH CENPB-type" evidence="5">
    <location>
        <begin position="66"/>
        <end position="139"/>
    </location>
</feature>
<evidence type="ECO:0000256" key="1">
    <source>
        <dbReference type="ARBA" id="ARBA00004123"/>
    </source>
</evidence>
<feature type="region of interest" description="Disordered" evidence="4">
    <location>
        <begin position="193"/>
        <end position="222"/>
    </location>
</feature>